<proteinExistence type="predicted"/>
<dbReference type="InterPro" id="IPR048427">
    <property type="entry name" value="YpoC"/>
</dbReference>
<dbReference type="Pfam" id="PF21747">
    <property type="entry name" value="YpoC"/>
    <property type="match status" value="1"/>
</dbReference>
<evidence type="ECO:0000313" key="2">
    <source>
        <dbReference type="EMBL" id="WVX82933.1"/>
    </source>
</evidence>
<accession>A0ABZ2CHC1</accession>
<dbReference type="Proteomes" id="UP001357223">
    <property type="component" value="Chromosome"/>
</dbReference>
<feature type="domain" description="YpoC-like" evidence="1">
    <location>
        <begin position="59"/>
        <end position="164"/>
    </location>
</feature>
<sequence length="172" mass="20237">MNSESISFPGEWSNFLLDREILWKEAFEQEFHANIPFLYDAAYFHGYETLKPWEISARTVPAILAIWSSVKAELHEKFSLRDQAAAIEPMKKGIGLFLEILYWSNQSPVLWKLNKTVLLDSKPVNWEERLNFIVTYLNKYHSYIQLTELFSEMEKLFIKHKIMSQAKKASKS</sequence>
<evidence type="ECO:0000313" key="3">
    <source>
        <dbReference type="Proteomes" id="UP001357223"/>
    </source>
</evidence>
<keyword evidence="3" id="KW-1185">Reference proteome</keyword>
<evidence type="ECO:0000259" key="1">
    <source>
        <dbReference type="Pfam" id="PF21747"/>
    </source>
</evidence>
<protein>
    <recommendedName>
        <fullName evidence="1">YpoC-like domain-containing protein</fullName>
    </recommendedName>
</protein>
<gene>
    <name evidence="2" type="ORF">R4Z09_08140</name>
</gene>
<dbReference type="RefSeq" id="WP_338451827.1">
    <property type="nucleotide sequence ID" value="NZ_CP137640.1"/>
</dbReference>
<organism evidence="2 3">
    <name type="scientific">Niallia oryzisoli</name>
    <dbReference type="NCBI Taxonomy" id="1737571"/>
    <lineage>
        <taxon>Bacteria</taxon>
        <taxon>Bacillati</taxon>
        <taxon>Bacillota</taxon>
        <taxon>Bacilli</taxon>
        <taxon>Bacillales</taxon>
        <taxon>Bacillaceae</taxon>
        <taxon>Niallia</taxon>
    </lineage>
</organism>
<dbReference type="EMBL" id="CP137640">
    <property type="protein sequence ID" value="WVX82933.1"/>
    <property type="molecule type" value="Genomic_DNA"/>
</dbReference>
<name>A0ABZ2CHC1_9BACI</name>
<reference evidence="2 3" key="1">
    <citation type="submission" date="2023-10" db="EMBL/GenBank/DDBJ databases">
        <title>Niallia locisalis sp.nov. isolated from a salt pond sample.</title>
        <authorList>
            <person name="Li X.-J."/>
            <person name="Dong L."/>
        </authorList>
    </citation>
    <scope>NUCLEOTIDE SEQUENCE [LARGE SCALE GENOMIC DNA]</scope>
    <source>
        <strain evidence="2 3">DSM 29761</strain>
    </source>
</reference>